<dbReference type="AlphaFoldDB" id="A0A6A6GWS1"/>
<gene>
    <name evidence="2" type="ORF">EV356DRAFT_492475</name>
</gene>
<evidence type="ECO:0000256" key="1">
    <source>
        <dbReference type="SAM" id="MobiDB-lite"/>
    </source>
</evidence>
<dbReference type="PANTHER" id="PTHR12069">
    <property type="entry name" value="DNA-DIRECTED RNA POLYMERASES III 80 KDA POLYPEPTIDE RNA POLYMERASE III SUBUNIT 5"/>
    <property type="match status" value="1"/>
</dbReference>
<feature type="compositionally biased region" description="Basic residues" evidence="1">
    <location>
        <begin position="317"/>
        <end position="326"/>
    </location>
</feature>
<dbReference type="EMBL" id="ML991846">
    <property type="protein sequence ID" value="KAF2230175.1"/>
    <property type="molecule type" value="Genomic_DNA"/>
</dbReference>
<evidence type="ECO:0000313" key="2">
    <source>
        <dbReference type="EMBL" id="KAF2230175.1"/>
    </source>
</evidence>
<keyword evidence="3" id="KW-1185">Reference proteome</keyword>
<organism evidence="2 3">
    <name type="scientific">Viridothelium virens</name>
    <name type="common">Speckled blister lichen</name>
    <name type="synonym">Trypethelium virens</name>
    <dbReference type="NCBI Taxonomy" id="1048519"/>
    <lineage>
        <taxon>Eukaryota</taxon>
        <taxon>Fungi</taxon>
        <taxon>Dikarya</taxon>
        <taxon>Ascomycota</taxon>
        <taxon>Pezizomycotina</taxon>
        <taxon>Dothideomycetes</taxon>
        <taxon>Dothideomycetes incertae sedis</taxon>
        <taxon>Trypetheliales</taxon>
        <taxon>Trypetheliaceae</taxon>
        <taxon>Viridothelium</taxon>
    </lineage>
</organism>
<dbReference type="GO" id="GO:0005666">
    <property type="term" value="C:RNA polymerase III complex"/>
    <property type="evidence" value="ECO:0007669"/>
    <property type="project" value="TreeGrafter"/>
</dbReference>
<protein>
    <submittedName>
        <fullName evidence="2">Uncharacterized protein</fullName>
    </submittedName>
</protein>
<reference evidence="2" key="1">
    <citation type="journal article" date="2020" name="Stud. Mycol.">
        <title>101 Dothideomycetes genomes: a test case for predicting lifestyles and emergence of pathogens.</title>
        <authorList>
            <person name="Haridas S."/>
            <person name="Albert R."/>
            <person name="Binder M."/>
            <person name="Bloem J."/>
            <person name="Labutti K."/>
            <person name="Salamov A."/>
            <person name="Andreopoulos B."/>
            <person name="Baker S."/>
            <person name="Barry K."/>
            <person name="Bills G."/>
            <person name="Bluhm B."/>
            <person name="Cannon C."/>
            <person name="Castanera R."/>
            <person name="Culley D."/>
            <person name="Daum C."/>
            <person name="Ezra D."/>
            <person name="Gonzalez J."/>
            <person name="Henrissat B."/>
            <person name="Kuo A."/>
            <person name="Liang C."/>
            <person name="Lipzen A."/>
            <person name="Lutzoni F."/>
            <person name="Magnuson J."/>
            <person name="Mondo S."/>
            <person name="Nolan M."/>
            <person name="Ohm R."/>
            <person name="Pangilinan J."/>
            <person name="Park H.-J."/>
            <person name="Ramirez L."/>
            <person name="Alfaro M."/>
            <person name="Sun H."/>
            <person name="Tritt A."/>
            <person name="Yoshinaga Y."/>
            <person name="Zwiers L.-H."/>
            <person name="Turgeon B."/>
            <person name="Goodwin S."/>
            <person name="Spatafora J."/>
            <person name="Crous P."/>
            <person name="Grigoriev I."/>
        </authorList>
    </citation>
    <scope>NUCLEOTIDE SEQUENCE</scope>
    <source>
        <strain evidence="2">Tuck. ex Michener</strain>
    </source>
</reference>
<dbReference type="PANTHER" id="PTHR12069:SF0">
    <property type="entry name" value="DNA-DIRECTED RNA POLYMERASE III SUBUNIT RPC5"/>
    <property type="match status" value="1"/>
</dbReference>
<name>A0A6A6GWS1_VIRVR</name>
<evidence type="ECO:0000313" key="3">
    <source>
        <dbReference type="Proteomes" id="UP000800092"/>
    </source>
</evidence>
<dbReference type="Proteomes" id="UP000800092">
    <property type="component" value="Unassembled WGS sequence"/>
</dbReference>
<dbReference type="InterPro" id="IPR006886">
    <property type="entry name" value="RNA_pol_III_Rpc5"/>
</dbReference>
<proteinExistence type="predicted"/>
<feature type="region of interest" description="Disordered" evidence="1">
    <location>
        <begin position="305"/>
        <end position="326"/>
    </location>
</feature>
<accession>A0A6A6GWS1</accession>
<dbReference type="Pfam" id="PF04801">
    <property type="entry name" value="RPC5"/>
    <property type="match status" value="2"/>
</dbReference>
<dbReference type="GO" id="GO:0042797">
    <property type="term" value="P:tRNA transcription by RNA polymerase III"/>
    <property type="evidence" value="ECO:0007669"/>
    <property type="project" value="TreeGrafter"/>
</dbReference>
<sequence length="326" mass="36270">MPGTLPADAAVSVEDNDPVKAEYEVYITPELGAQIYLLQYPNVFPDEPYTAERGRQPEAVRIKPKSGFIEVEIPVSTEQYFNKEKGIEFAQSLRKAKEEGSTSFGLANGFSGPKSRMRGNATGPVIGAEASASKTTNESTQDLLEDFESARARGLVLDKKVLGGQILRSEAGRPIYMLGSFRGNELHLSQFNGIAQMRPQFHHIDARWQLERNASRREREAGEPPRHVEPRAVQMSFKPTGDDAQQVGTTDALLKAAQEERWMTLKHHDESAPESWNVYEKGLHVQEVETAPELVSSMTNDQYLDAISAPRPELNARKSKKPAPRP</sequence>
<dbReference type="OrthoDB" id="340681at2759"/>